<keyword evidence="5 6" id="KW-0408">Iron</keyword>
<dbReference type="PANTHER" id="PTHR24300:SF1">
    <property type="entry name" value="CYTOCHROME P450 2D6-RELATED"/>
    <property type="match status" value="1"/>
</dbReference>
<comment type="cofactor">
    <cofactor evidence="1">
        <name>heme</name>
        <dbReference type="ChEBI" id="CHEBI:30413"/>
    </cofactor>
</comment>
<accession>A0ABN9H051</accession>
<reference evidence="7" key="1">
    <citation type="submission" date="2023-05" db="EMBL/GenBank/DDBJ databases">
        <authorList>
            <person name="Stuckert A."/>
        </authorList>
    </citation>
    <scope>NUCLEOTIDE SEQUENCE</scope>
</reference>
<dbReference type="EMBL" id="CATNWA010019675">
    <property type="protein sequence ID" value="CAI9614432.1"/>
    <property type="molecule type" value="Genomic_DNA"/>
</dbReference>
<keyword evidence="6" id="KW-0560">Oxidoreductase</keyword>
<evidence type="ECO:0000313" key="7">
    <source>
        <dbReference type="EMBL" id="CAI9614432.1"/>
    </source>
</evidence>
<evidence type="ECO:0000256" key="4">
    <source>
        <dbReference type="ARBA" id="ARBA00022723"/>
    </source>
</evidence>
<comment type="caution">
    <text evidence="7">The sequence shown here is derived from an EMBL/GenBank/DDBJ whole genome shotgun (WGS) entry which is preliminary data.</text>
</comment>
<evidence type="ECO:0000256" key="2">
    <source>
        <dbReference type="ARBA" id="ARBA00010617"/>
    </source>
</evidence>
<sequence length="111" mass="13135">LILKGTTIFLNLSSVLKDEQVWERPYQFYPKHFLDENGKFIKREAFMPFSAGRRVCLGEKLARMELFLFFTTLMQQFTFEIPSKKPRPRDDPIYAFTLSPHPYEICAVPRV</sequence>
<evidence type="ECO:0000256" key="3">
    <source>
        <dbReference type="ARBA" id="ARBA00022617"/>
    </source>
</evidence>
<dbReference type="SUPFAM" id="SSF48264">
    <property type="entry name" value="Cytochrome P450"/>
    <property type="match status" value="1"/>
</dbReference>
<gene>
    <name evidence="7" type="ORF">SPARVUS_LOCUS15054602</name>
</gene>
<evidence type="ECO:0000256" key="5">
    <source>
        <dbReference type="ARBA" id="ARBA00023004"/>
    </source>
</evidence>
<comment type="similarity">
    <text evidence="2 6">Belongs to the cytochrome P450 family.</text>
</comment>
<evidence type="ECO:0000256" key="6">
    <source>
        <dbReference type="RuleBase" id="RU000461"/>
    </source>
</evidence>
<evidence type="ECO:0008006" key="9">
    <source>
        <dbReference type="Google" id="ProtNLM"/>
    </source>
</evidence>
<dbReference type="PROSITE" id="PS00086">
    <property type="entry name" value="CYTOCHROME_P450"/>
    <property type="match status" value="1"/>
</dbReference>
<dbReference type="InterPro" id="IPR002401">
    <property type="entry name" value="Cyt_P450_E_grp-I"/>
</dbReference>
<name>A0ABN9H051_9NEOB</name>
<dbReference type="InterPro" id="IPR050182">
    <property type="entry name" value="Cytochrome_P450_fam2"/>
</dbReference>
<dbReference type="InterPro" id="IPR036396">
    <property type="entry name" value="Cyt_P450_sf"/>
</dbReference>
<keyword evidence="4 6" id="KW-0479">Metal-binding</keyword>
<dbReference type="Proteomes" id="UP001162483">
    <property type="component" value="Unassembled WGS sequence"/>
</dbReference>
<keyword evidence="8" id="KW-1185">Reference proteome</keyword>
<dbReference type="Gene3D" id="1.10.630.10">
    <property type="entry name" value="Cytochrome P450"/>
    <property type="match status" value="1"/>
</dbReference>
<dbReference type="Pfam" id="PF00067">
    <property type="entry name" value="p450"/>
    <property type="match status" value="1"/>
</dbReference>
<feature type="non-terminal residue" evidence="7">
    <location>
        <position position="1"/>
    </location>
</feature>
<organism evidence="7 8">
    <name type="scientific">Staurois parvus</name>
    <dbReference type="NCBI Taxonomy" id="386267"/>
    <lineage>
        <taxon>Eukaryota</taxon>
        <taxon>Metazoa</taxon>
        <taxon>Chordata</taxon>
        <taxon>Craniata</taxon>
        <taxon>Vertebrata</taxon>
        <taxon>Euteleostomi</taxon>
        <taxon>Amphibia</taxon>
        <taxon>Batrachia</taxon>
        <taxon>Anura</taxon>
        <taxon>Neobatrachia</taxon>
        <taxon>Ranoidea</taxon>
        <taxon>Ranidae</taxon>
        <taxon>Staurois</taxon>
    </lineage>
</organism>
<evidence type="ECO:0000256" key="1">
    <source>
        <dbReference type="ARBA" id="ARBA00001971"/>
    </source>
</evidence>
<keyword evidence="3 6" id="KW-0349">Heme</keyword>
<evidence type="ECO:0000313" key="8">
    <source>
        <dbReference type="Proteomes" id="UP001162483"/>
    </source>
</evidence>
<dbReference type="PANTHER" id="PTHR24300">
    <property type="entry name" value="CYTOCHROME P450 508A4-RELATED"/>
    <property type="match status" value="1"/>
</dbReference>
<proteinExistence type="inferred from homology"/>
<dbReference type="PRINTS" id="PR00463">
    <property type="entry name" value="EP450I"/>
</dbReference>
<protein>
    <recommendedName>
        <fullName evidence="9">Cytochrome P450</fullName>
    </recommendedName>
</protein>
<keyword evidence="6" id="KW-0503">Monooxygenase</keyword>
<dbReference type="InterPro" id="IPR001128">
    <property type="entry name" value="Cyt_P450"/>
</dbReference>
<dbReference type="InterPro" id="IPR017972">
    <property type="entry name" value="Cyt_P450_CS"/>
</dbReference>